<dbReference type="Pfam" id="PF08634">
    <property type="entry name" value="Pet127"/>
    <property type="match status" value="1"/>
</dbReference>
<feature type="compositionally biased region" description="Basic and acidic residues" evidence="1">
    <location>
        <begin position="924"/>
        <end position="938"/>
    </location>
</feature>
<dbReference type="GO" id="GO:0000964">
    <property type="term" value="P:mitochondrial RNA 5'-end processing"/>
    <property type="evidence" value="ECO:0007669"/>
    <property type="project" value="TreeGrafter"/>
</dbReference>
<feature type="compositionally biased region" description="Polar residues" evidence="1">
    <location>
        <begin position="219"/>
        <end position="237"/>
    </location>
</feature>
<dbReference type="GO" id="GO:0005740">
    <property type="term" value="C:mitochondrial envelope"/>
    <property type="evidence" value="ECO:0007669"/>
    <property type="project" value="TreeGrafter"/>
</dbReference>
<dbReference type="PANTHER" id="PTHR31014">
    <property type="entry name" value="MITOCHONDRIAL TRANSLATION SYSTEM COMPONENT PET127-RELATED"/>
    <property type="match status" value="1"/>
</dbReference>
<feature type="compositionally biased region" description="Polar residues" evidence="1">
    <location>
        <begin position="1122"/>
        <end position="1136"/>
    </location>
</feature>
<organism evidence="2 3">
    <name type="scientific">Marssonina brunnea f. sp. multigermtubi (strain MB_m1)</name>
    <name type="common">Marssonina leaf spot fungus</name>
    <dbReference type="NCBI Taxonomy" id="1072389"/>
    <lineage>
        <taxon>Eukaryota</taxon>
        <taxon>Fungi</taxon>
        <taxon>Dikarya</taxon>
        <taxon>Ascomycota</taxon>
        <taxon>Pezizomycotina</taxon>
        <taxon>Leotiomycetes</taxon>
        <taxon>Helotiales</taxon>
        <taxon>Drepanopezizaceae</taxon>
        <taxon>Drepanopeziza</taxon>
    </lineage>
</organism>
<dbReference type="HOGENOM" id="CLU_003477_0_0_1"/>
<feature type="compositionally biased region" description="Low complexity" evidence="1">
    <location>
        <begin position="238"/>
        <end position="249"/>
    </location>
</feature>
<feature type="compositionally biased region" description="Polar residues" evidence="1">
    <location>
        <begin position="180"/>
        <end position="192"/>
    </location>
</feature>
<feature type="compositionally biased region" description="Basic and acidic residues" evidence="1">
    <location>
        <begin position="159"/>
        <end position="174"/>
    </location>
</feature>
<dbReference type="AlphaFoldDB" id="K1WBY3"/>
<feature type="region of interest" description="Disordered" evidence="1">
    <location>
        <begin position="41"/>
        <end position="94"/>
    </location>
</feature>
<name>K1WBY3_MARBU</name>
<feature type="region of interest" description="Disordered" evidence="1">
    <location>
        <begin position="1072"/>
        <end position="1154"/>
    </location>
</feature>
<proteinExistence type="predicted"/>
<evidence type="ECO:0000313" key="3">
    <source>
        <dbReference type="Proteomes" id="UP000006753"/>
    </source>
</evidence>
<feature type="compositionally biased region" description="Basic and acidic residues" evidence="1">
    <location>
        <begin position="904"/>
        <end position="915"/>
    </location>
</feature>
<accession>K1WBY3</accession>
<protein>
    <submittedName>
        <fullName evidence="2">Uncharacterized protein</fullName>
    </submittedName>
</protein>
<feature type="region of interest" description="Disordered" evidence="1">
    <location>
        <begin position="352"/>
        <end position="380"/>
    </location>
</feature>
<feature type="compositionally biased region" description="Polar residues" evidence="1">
    <location>
        <begin position="41"/>
        <end position="50"/>
    </location>
</feature>
<evidence type="ECO:0000313" key="2">
    <source>
        <dbReference type="EMBL" id="EKD14890.1"/>
    </source>
</evidence>
<dbReference type="PANTHER" id="PTHR31014:SF0">
    <property type="entry name" value="MITOCHONDRIAL TRANSLATION SYSTEM COMPONENT PET127-RELATED"/>
    <property type="match status" value="1"/>
</dbReference>
<dbReference type="InParanoid" id="K1WBY3"/>
<keyword evidence="3" id="KW-1185">Reference proteome</keyword>
<evidence type="ECO:0000256" key="1">
    <source>
        <dbReference type="SAM" id="MobiDB-lite"/>
    </source>
</evidence>
<dbReference type="Proteomes" id="UP000006753">
    <property type="component" value="Unassembled WGS sequence"/>
</dbReference>
<dbReference type="KEGG" id="mbe:MBM_07101"/>
<dbReference type="OrthoDB" id="10249045at2759"/>
<dbReference type="EMBL" id="JH921444">
    <property type="protein sequence ID" value="EKD14890.1"/>
    <property type="molecule type" value="Genomic_DNA"/>
</dbReference>
<dbReference type="InterPro" id="IPR013943">
    <property type="entry name" value="Pet127"/>
</dbReference>
<sequence length="1154" mass="128949">MAQRVIGMQDIANPLNHTIFYVLDTIPRELEVDRTTRATSTPFSTYVSSQKDNEPAVSPEGEATPLGDEPEPTHRQIAEGYGGLRDRPISSSKSTLKALRESLIAAGEALPAGSSSRKRKPNKDSTKGSTKTRHTPDSAPKEKHKPTKATKQTSAEVLEEGKKNNLRVKKEGKTKIKGSRSISLDTAASSNAGPHGLDVELKSEDSSQVGKGKKKNNKMAASTPLSTEQASPSTGGLTSKVSGSASKSTSRLELPTLTLRKVTLPNGSNNKPVRTWRVTNEDGREYTITRTENKPQSGAQVDKLVPFFAHNPGLAENPCLKRHLETSSPEELSALQPHLANGVEDLLSNAKAKTESTRASPATKRSSADAKATVESVDRPPLGPIKATKGLIDEEIKTISAGDLHLVPLDSEPLQVPRLSYGLERVLFNPGVYQLQDPRSKVFNFDPYLQTIMPASEFDFDALKQYITSSRDKKLLGKAVAEKKKYTGSTSSMTSALAHFHFLLSQWRAINTRNLSKMFPVPHHTFTALQRGPAAIFLRWRNGAYAIDADKQYDTANILMMLGKSMEKLLTLSTKDFEKYRKSNPGVITDEEKTADDQFHYTGMGDFLMRSQLDAYDPRIPGTGMFDLKTRSVVSVRMDIDDYEEGRGYEIRGLHGKWESFEREYYDMIRSAFLKYSLQVRMGRMDGIFVAYHNTERIFGFQYISLPEMDFALHGTKDTTLGDAEFKLSVELLNRVLERATTKWPEQSLRLHFETRDTETPFTYVFAEPMVEEEIELIQKTNKAKIDAFEERVLGLATKEVSPEEQLKEWESIRASVEESVEQDEESVILEEDKKELEEILETTGLEEDTLVAENDLIDKDVEEAKGELEVEKVDEELAAADAEDLVSALETEEDLESAAFSESEQRAEVFKEPEADSADESSAEEKLDDASETKVDGVDSADELASKPRSKTIRKFSGEIMAMTLTIRNKVNGKYIERPENLTEDDKWEVEYALAEIPGQDRVLSLYKATQLRRMRTLEKSPDRDKTGDYFIEQIRKYNQKGREYRQKMNELEKDKVAQVVDQPIEKVSTPKEVEVEVEETFEQGEAVGQTSQQKESAGEISEQKEVIGETSEQNEDMAETSEQNEGVAGNSDQNEVLGAVVDDSITPEEVKK</sequence>
<feature type="region of interest" description="Disordered" evidence="1">
    <location>
        <begin position="892"/>
        <end position="951"/>
    </location>
</feature>
<feature type="region of interest" description="Disordered" evidence="1">
    <location>
        <begin position="108"/>
        <end position="252"/>
    </location>
</feature>
<dbReference type="eggNOG" id="ENOG502QPU6">
    <property type="taxonomic scope" value="Eukaryota"/>
</dbReference>
<gene>
    <name evidence="2" type="ORF">MBM_07101</name>
</gene>
<reference evidence="2 3" key="1">
    <citation type="journal article" date="2012" name="BMC Genomics">
        <title>Sequencing the genome of Marssonina brunnea reveals fungus-poplar co-evolution.</title>
        <authorList>
            <person name="Zhu S."/>
            <person name="Cao Y.-Z."/>
            <person name="Jiang C."/>
            <person name="Tan B.-Y."/>
            <person name="Wang Z."/>
            <person name="Feng S."/>
            <person name="Zhang L."/>
            <person name="Su X.-H."/>
            <person name="Brejova B."/>
            <person name="Vinar T."/>
            <person name="Xu M."/>
            <person name="Wang M.-X."/>
            <person name="Zhang S.-G."/>
            <person name="Huang M.-R."/>
            <person name="Wu R."/>
            <person name="Zhou Y."/>
        </authorList>
    </citation>
    <scope>NUCLEOTIDE SEQUENCE [LARGE SCALE GENOMIC DNA]</scope>
    <source>
        <strain evidence="2 3">MB_m1</strain>
    </source>
</reference>